<evidence type="ECO:0000313" key="2">
    <source>
        <dbReference type="Proteomes" id="UP001162992"/>
    </source>
</evidence>
<dbReference type="Proteomes" id="UP001162992">
    <property type="component" value="Chromosome 4"/>
</dbReference>
<sequence>MHHLTQQTHVAQQSRREKLRIPGINHTASPHTGHNRDHSVGLAIQVRELQQGAQQNHQSDQEEPFSGLLRGYTRASNQTTTNAMLPLYNSQMMSSDSYNFATGAELLAVPAKTNAYFCSSPADIGSQTPVTAGTVYSGQSLVSGGYPSQKNWFSKSGNWETVNSQLPQNNSSPLNLVRSGGIQGVPVHTSSGASQNVLAATLLLGALQSGTHESSSKDGSIASCNLLGTNVSPEAMQLYLMNNGTDGYVNVPTTGNMVLLSPPNASSLNPLPNGGQAQQNLVEMTFSSAQPSSSRLDRSLGDGSMRSPRATHVYNTLRNGDELLFLPLNVDTQRMKHLTDQANTAKNLNQETYPETGCRIRQNFFSTFPNQQQQLLQAGSENKFHNESPLAGTAYGQCLNLSLSSKRPPSMQINGFDVHLHSEGENSVTSQIDVKNFPIEFTSNLSNLHPSRNGEYTEEMQEITNLGDDRQFHFEQDSLVGSASFTFLSRSKYLKAAQQLLDEVCSVRKDIIKHSSPRYQSAQMWKGQNHEDMDFGSADAAIQGSSFKDQTRHVEAMHTSLGPVLATVSSANFTESFSTLSSDERKDCETKKGKLLFMLQEVDRRYRIYSDQMHAVVASFDSVLGVGAAIPYTALALQAMSRYFRCLRDAISGQIQLVCKALGEEEIGRQLTNRGGISRLRYVDQQLRQQRSFQQLGMLQQHAWRPQRGLPERSVSVLRAWLFEHFLHPYPKDADKIMLARQTGLTRSQVSNWFINARVRLWKPMVEEMYQEEARDKGIEAPGKYHGEGDNSHSDGITDLGTSDRTCKTESRQDQNYTNMAALDNKITSEGASDLQMFLEGDGLTSEFNPGNISSTRNENMKIGNGYEAQLYEDSNPDGLSPVQMKKSRIGISNHTNLLLNANKGPTTESDEMHNDTSCDVENKTKVATRQDSHIYSIPYNGGQMCHDGSVLTPYEDGNLSRAFTSLYPVNGVSLTLGLRHCDNLSLSANRQSYLHGGQSIAISRRETVGTEKNEYGNSIYEGTGSQISDHQSIDYPNSKHIEMQMLHDFVA</sequence>
<proteinExistence type="predicted"/>
<reference evidence="2" key="1">
    <citation type="journal article" date="2024" name="Proc. Natl. Acad. Sci. U.S.A.">
        <title>Extraordinary preservation of gene collinearity over three hundred million years revealed in homosporous lycophytes.</title>
        <authorList>
            <person name="Li C."/>
            <person name="Wickell D."/>
            <person name="Kuo L.Y."/>
            <person name="Chen X."/>
            <person name="Nie B."/>
            <person name="Liao X."/>
            <person name="Peng D."/>
            <person name="Ji J."/>
            <person name="Jenkins J."/>
            <person name="Williams M."/>
            <person name="Shu S."/>
            <person name="Plott C."/>
            <person name="Barry K."/>
            <person name="Rajasekar S."/>
            <person name="Grimwood J."/>
            <person name="Han X."/>
            <person name="Sun S."/>
            <person name="Hou Z."/>
            <person name="He W."/>
            <person name="Dai G."/>
            <person name="Sun C."/>
            <person name="Schmutz J."/>
            <person name="Leebens-Mack J.H."/>
            <person name="Li F.W."/>
            <person name="Wang L."/>
        </authorList>
    </citation>
    <scope>NUCLEOTIDE SEQUENCE [LARGE SCALE GENOMIC DNA]</scope>
    <source>
        <strain evidence="2">cv. PW_Plant_1</strain>
    </source>
</reference>
<evidence type="ECO:0000313" key="1">
    <source>
        <dbReference type="EMBL" id="KAJ7558463.1"/>
    </source>
</evidence>
<name>A0ACC2DVV5_DIPCM</name>
<dbReference type="EMBL" id="CM055095">
    <property type="protein sequence ID" value="KAJ7558463.1"/>
    <property type="molecule type" value="Genomic_DNA"/>
</dbReference>
<organism evidence="1 2">
    <name type="scientific">Diphasiastrum complanatum</name>
    <name type="common">Issler's clubmoss</name>
    <name type="synonym">Lycopodium complanatum</name>
    <dbReference type="NCBI Taxonomy" id="34168"/>
    <lineage>
        <taxon>Eukaryota</taxon>
        <taxon>Viridiplantae</taxon>
        <taxon>Streptophyta</taxon>
        <taxon>Embryophyta</taxon>
        <taxon>Tracheophyta</taxon>
        <taxon>Lycopodiopsida</taxon>
        <taxon>Lycopodiales</taxon>
        <taxon>Lycopodiaceae</taxon>
        <taxon>Lycopodioideae</taxon>
        <taxon>Diphasiastrum</taxon>
    </lineage>
</organism>
<accession>A0ACC2DVV5</accession>
<keyword evidence="2" id="KW-1185">Reference proteome</keyword>
<protein>
    <submittedName>
        <fullName evidence="1">Uncharacterized protein</fullName>
    </submittedName>
</protein>
<gene>
    <name evidence="1" type="ORF">O6H91_04G040400</name>
</gene>
<comment type="caution">
    <text evidence="1">The sequence shown here is derived from an EMBL/GenBank/DDBJ whole genome shotgun (WGS) entry which is preliminary data.</text>
</comment>